<dbReference type="InterPro" id="IPR005506">
    <property type="entry name" value="DUF312_ALF"/>
</dbReference>
<sequence>MIETQSFPQRAVASVSQWSSKVVSCLILIALFLGVSPGVVKAQETPIETAREKAIDLVMSDFPNVSDAAQQALRGDDRELREFVAQGYPEALRADYELILASMSRMVGPLTAARARELMESGDLESIESFLDGGWQSVQEKDDRATAERYATGDPDDAVTQWAQDALEQANSGDPEALFEFATDGYAEARRHDYRRKLYELAASELPSVAAGADAALRSESDAVYEQYVLFGQFADAAVDQELSDVTKVAEQIRKEIDTAYERYEGAVAEAERAAAAAESARVAAERAAQRREQAASEFVTAERGAYQAAELARFAGKAADEAVAAANEAHNAMIQTAQAMNRAAAAMAGAANASAEAHRFASAAAQDAAVAYDARVKAEKAERFARQVNERSWRAAQVAASEYQANRAGHAAAQAGRSAASAGAAADRAAGYVGVSETAAAQARAGAAMANAAASRAESAAGRVQNLINELVVKVSEVETAAKNARIQSERAAKAAFEAAAHAGTATGAAEKAEEQARASRAASDSAESNAQLARSISELASRAQQAQFDQERERRIHEAQENAILEERLEQQRTKDADWEPVARKLLPSTYPEVNSDDEAQWQKIPDDELFEHVLFLAAHAPEPLRASAGAALIEGTTDALEDYRYIGLVVAMDQYRRGQVHYWYEHGTGEVAQRAGEVAEESEAEIENFLNSELPQLRSEQLNVVIRGIVESLEQQNAEFVSFGEDPLYKETVDSAHRALASTDSAEKEKWISHGLREALVTDARIAAYNSLDIYGPYTRLESEVAINGSNADLSAYLFELRPQAIGQDAQRQAVKSQIESLHATNDQLVELSRQVAAEAESIAAFARKAAGQASEYERVARDHQAKAEEFAALAQHQLENARRHLDLAREHGRRANAAAGRARADATTASGYSTTATQYAVITRSHAAEARTAADEAYASAAAAGEDAAGARRAAERTRQFHEQQELNERFDAQRATAEGHGEPYTSLWDVVTEYMSDNGVSILKDLVGITDIENCLAGQFSGCLWTLANFVPPGAIAKLGGVIRKLAKHAPEIIDTYRARKAARAGESACPAFFRCAGGPSYRQLSEAEKERIRAAGGKAYWADGRKFEAADDFRVVAEWIPSSGLEKPLIRLPDEGGQIRVVSMTHEEAERLRKIVSDKRDGKDVLDQLTVNERMINDSFDKLEDGTYALKASAGPMPSILKIELLWGKLKNKLDKKFREVGMRRLVGGDSAQNRFAYVSAEVHRGHKGYDPENLVTARLNQSLSAKRADGALRRVKEKRPDLQFRVNKKVKDKGGVNLGLYENGIFTEFDSRSSNRAFGHGGSALFANPGGTVLLVELDSSMLSKQAQEALKDYAERVAKEAKAKG</sequence>
<dbReference type="EMBL" id="VKDK01000036">
    <property type="protein sequence ID" value="TRX58514.1"/>
    <property type="molecule type" value="Genomic_DNA"/>
</dbReference>
<reference evidence="3 4" key="1">
    <citation type="submission" date="2019-07" db="EMBL/GenBank/DDBJ databases">
        <title>Draft genome of C. aurimucosum strain 2274.</title>
        <authorList>
            <person name="Pacheco L.G.C."/>
            <person name="Aguiar E.R.G.R."/>
            <person name="Santos C.S."/>
            <person name="Rocha D.J.P.G."/>
            <person name="Sant'Anna L.O."/>
            <person name="Mattos-Guaraldi A.L."/>
            <person name="Santos L.S."/>
        </authorList>
    </citation>
    <scope>NUCLEOTIDE SEQUENCE [LARGE SCALE GENOMIC DNA]</scope>
    <source>
        <strain evidence="3 4">2274</strain>
    </source>
</reference>
<comment type="caution">
    <text evidence="3">The sequence shown here is derived from an EMBL/GenBank/DDBJ whole genome shotgun (WGS) entry which is preliminary data.</text>
</comment>
<dbReference type="PANTHER" id="PTHR47372:SF11">
    <property type="entry name" value="RE19971P"/>
    <property type="match status" value="1"/>
</dbReference>
<accession>A0A553FMN1</accession>
<dbReference type="Proteomes" id="UP000320443">
    <property type="component" value="Unassembled WGS sequence"/>
</dbReference>
<feature type="region of interest" description="Disordered" evidence="2">
    <location>
        <begin position="507"/>
        <end position="535"/>
    </location>
</feature>
<evidence type="ECO:0000256" key="2">
    <source>
        <dbReference type="SAM" id="MobiDB-lite"/>
    </source>
</evidence>
<evidence type="ECO:0008006" key="5">
    <source>
        <dbReference type="Google" id="ProtNLM"/>
    </source>
</evidence>
<gene>
    <name evidence="3" type="ORF">FNY97_13140</name>
</gene>
<dbReference type="RefSeq" id="WP_144014126.1">
    <property type="nucleotide sequence ID" value="NZ_VKDK01000036.1"/>
</dbReference>
<feature type="compositionally biased region" description="Low complexity" evidence="2">
    <location>
        <begin position="520"/>
        <end position="532"/>
    </location>
</feature>
<dbReference type="PANTHER" id="PTHR47372">
    <property type="entry name" value="DAUER UP-REGULATED-RELATED"/>
    <property type="match status" value="1"/>
</dbReference>
<organism evidence="3 4">
    <name type="scientific">Corynebacterium hiratae</name>
    <dbReference type="NCBI Taxonomy" id="3139423"/>
    <lineage>
        <taxon>Bacteria</taxon>
        <taxon>Bacillati</taxon>
        <taxon>Actinomycetota</taxon>
        <taxon>Actinomycetes</taxon>
        <taxon>Mycobacteriales</taxon>
        <taxon>Corynebacteriaceae</taxon>
        <taxon>Corynebacterium</taxon>
    </lineage>
</organism>
<keyword evidence="4" id="KW-1185">Reference proteome</keyword>
<protein>
    <recommendedName>
        <fullName evidence="5">Methyl-accepting transducer domain-containing protein</fullName>
    </recommendedName>
</protein>
<dbReference type="Pfam" id="PF03752">
    <property type="entry name" value="ALF"/>
    <property type="match status" value="1"/>
</dbReference>
<evidence type="ECO:0000313" key="4">
    <source>
        <dbReference type="Proteomes" id="UP000320443"/>
    </source>
</evidence>
<evidence type="ECO:0000256" key="1">
    <source>
        <dbReference type="SAM" id="Coils"/>
    </source>
</evidence>
<evidence type="ECO:0000313" key="3">
    <source>
        <dbReference type="EMBL" id="TRX58514.1"/>
    </source>
</evidence>
<keyword evidence="1" id="KW-0175">Coiled coil</keyword>
<feature type="coiled-coil region" evidence="1">
    <location>
        <begin position="250"/>
        <end position="298"/>
    </location>
</feature>
<proteinExistence type="predicted"/>
<name>A0A553FMN1_9CORY</name>